<dbReference type="InterPro" id="IPR028241">
    <property type="entry name" value="RAVE2/Rogdi"/>
</dbReference>
<feature type="compositionally biased region" description="Gly residues" evidence="1">
    <location>
        <begin position="363"/>
        <end position="372"/>
    </location>
</feature>
<organism evidence="2 3">
    <name type="scientific">Linnemannia gamsii</name>
    <dbReference type="NCBI Taxonomy" id="64522"/>
    <lineage>
        <taxon>Eukaryota</taxon>
        <taxon>Fungi</taxon>
        <taxon>Fungi incertae sedis</taxon>
        <taxon>Mucoromycota</taxon>
        <taxon>Mortierellomycotina</taxon>
        <taxon>Mortierellomycetes</taxon>
        <taxon>Mortierellales</taxon>
        <taxon>Mortierellaceae</taxon>
        <taxon>Linnemannia</taxon>
    </lineage>
</organism>
<keyword evidence="3" id="KW-1185">Reference proteome</keyword>
<dbReference type="GO" id="GO:0043291">
    <property type="term" value="C:RAVE complex"/>
    <property type="evidence" value="ECO:0007669"/>
    <property type="project" value="TreeGrafter"/>
</dbReference>
<protein>
    <submittedName>
        <fullName evidence="2">Uncharacterized protein</fullName>
    </submittedName>
</protein>
<sequence>MAPPTTLEQELAEEEKVLRAEQEWFLTTQVTASLDAIQKALEACQDAARLQDDVMGALTLAISSPNFIVKGELTIKLPKLPVVKAAIHSQVPTCISTAQSLLMTSNTATGGGASSSASSVTGVLGGGTGETSPEETHATATEGTEATKADDEQGSQQLPSTAALSTAATVTADQGAHSVPTPQMNTHQVLHSYRPPGHVTQPYALEQLRDVQNHTAHAIFRLEDYRKWRGEATNVGEGATLDIKEITRALKTMLELLERHIRASIDAMAQPGKEKLYPFRVCDPKIFSPALNEDFVIEFYIRDSQLVCAAYALQLSTGSNSSQTSTGNALTTYLQQALPGASSTSAPSLPHAVQPSSSALTTGAGGGGGGGSTLDHHHASASGTLVHNAHTGNAMQAINHILLSREVMVLAAELPSRGRLRGRHPTLKYHTILVTVC</sequence>
<dbReference type="Pfam" id="PF10259">
    <property type="entry name" value="Rogdi_lz"/>
    <property type="match status" value="1"/>
</dbReference>
<gene>
    <name evidence="2" type="ORF">BGZ97_000440</name>
</gene>
<feature type="region of interest" description="Disordered" evidence="1">
    <location>
        <begin position="341"/>
        <end position="378"/>
    </location>
</feature>
<name>A0A9P6QZR6_9FUNG</name>
<comment type="caution">
    <text evidence="2">The sequence shown here is derived from an EMBL/GenBank/DDBJ whole genome shotgun (WGS) entry which is preliminary data.</text>
</comment>
<dbReference type="PANTHER" id="PTHR13618">
    <property type="entry name" value="LEUCINE ZIPPER CONTAINING TRANSCRIPTION FACTOR LZF1"/>
    <property type="match status" value="1"/>
</dbReference>
<evidence type="ECO:0000256" key="1">
    <source>
        <dbReference type="SAM" id="MobiDB-lite"/>
    </source>
</evidence>
<feature type="compositionally biased region" description="Low complexity" evidence="1">
    <location>
        <begin position="160"/>
        <end position="172"/>
    </location>
</feature>
<dbReference type="Proteomes" id="UP000823405">
    <property type="component" value="Unassembled WGS sequence"/>
</dbReference>
<evidence type="ECO:0000313" key="3">
    <source>
        <dbReference type="Proteomes" id="UP000823405"/>
    </source>
</evidence>
<dbReference type="PANTHER" id="PTHR13618:SF1">
    <property type="entry name" value="PROTEIN ROGDI HOMOLOG"/>
    <property type="match status" value="1"/>
</dbReference>
<feature type="region of interest" description="Disordered" evidence="1">
    <location>
        <begin position="107"/>
        <end position="183"/>
    </location>
</feature>
<evidence type="ECO:0000313" key="2">
    <source>
        <dbReference type="EMBL" id="KAG0307286.1"/>
    </source>
</evidence>
<accession>A0A9P6QZR6</accession>
<feature type="compositionally biased region" description="Low complexity" evidence="1">
    <location>
        <begin position="107"/>
        <end position="122"/>
    </location>
</feature>
<proteinExistence type="predicted"/>
<dbReference type="EMBL" id="JAAAIN010001079">
    <property type="protein sequence ID" value="KAG0307286.1"/>
    <property type="molecule type" value="Genomic_DNA"/>
</dbReference>
<dbReference type="AlphaFoldDB" id="A0A9P6QZR6"/>
<reference evidence="2" key="1">
    <citation type="journal article" date="2020" name="Fungal Divers.">
        <title>Resolving the Mortierellaceae phylogeny through synthesis of multi-gene phylogenetics and phylogenomics.</title>
        <authorList>
            <person name="Vandepol N."/>
            <person name="Liber J."/>
            <person name="Desiro A."/>
            <person name="Na H."/>
            <person name="Kennedy M."/>
            <person name="Barry K."/>
            <person name="Grigoriev I.V."/>
            <person name="Miller A.N."/>
            <person name="O'Donnell K."/>
            <person name="Stajich J.E."/>
            <person name="Bonito G."/>
        </authorList>
    </citation>
    <scope>NUCLEOTIDE SEQUENCE</scope>
    <source>
        <strain evidence="2">NVP60</strain>
    </source>
</reference>
<dbReference type="OrthoDB" id="66510at2759"/>